<dbReference type="Pfam" id="PF02958">
    <property type="entry name" value="EcKL"/>
    <property type="match status" value="1"/>
</dbReference>
<reference evidence="2 3" key="1">
    <citation type="journal article" date="2007" name="Nature">
        <title>Evolution of genes and genomes on the Drosophila phylogeny.</title>
        <authorList>
            <consortium name="Drosophila 12 Genomes Consortium"/>
            <person name="Clark A.G."/>
            <person name="Eisen M.B."/>
            <person name="Smith D.R."/>
            <person name="Bergman C.M."/>
            <person name="Oliver B."/>
            <person name="Markow T.A."/>
            <person name="Kaufman T.C."/>
            <person name="Kellis M."/>
            <person name="Gelbart W."/>
            <person name="Iyer V.N."/>
            <person name="Pollard D.A."/>
            <person name="Sackton T.B."/>
            <person name="Larracuente A.M."/>
            <person name="Singh N.D."/>
            <person name="Abad J.P."/>
            <person name="Abt D.N."/>
            <person name="Adryan B."/>
            <person name="Aguade M."/>
            <person name="Akashi H."/>
            <person name="Anderson W.W."/>
            <person name="Aquadro C.F."/>
            <person name="Ardell D.H."/>
            <person name="Arguello R."/>
            <person name="Artieri C.G."/>
            <person name="Barbash D.A."/>
            <person name="Barker D."/>
            <person name="Barsanti P."/>
            <person name="Batterham P."/>
            <person name="Batzoglou S."/>
            <person name="Begun D."/>
            <person name="Bhutkar A."/>
            <person name="Blanco E."/>
            <person name="Bosak S.A."/>
            <person name="Bradley R.K."/>
            <person name="Brand A.D."/>
            <person name="Brent M.R."/>
            <person name="Brooks A.N."/>
            <person name="Brown R.H."/>
            <person name="Butlin R.K."/>
            <person name="Caggese C."/>
            <person name="Calvi B.R."/>
            <person name="Bernardo de Carvalho A."/>
            <person name="Caspi A."/>
            <person name="Castrezana S."/>
            <person name="Celniker S.E."/>
            <person name="Chang J.L."/>
            <person name="Chapple C."/>
            <person name="Chatterji S."/>
            <person name="Chinwalla A."/>
            <person name="Civetta A."/>
            <person name="Clifton S.W."/>
            <person name="Comeron J.M."/>
            <person name="Costello J.C."/>
            <person name="Coyne J.A."/>
            <person name="Daub J."/>
            <person name="David R.G."/>
            <person name="Delcher A.L."/>
            <person name="Delehaunty K."/>
            <person name="Do C.B."/>
            <person name="Ebling H."/>
            <person name="Edwards K."/>
            <person name="Eickbush T."/>
            <person name="Evans J.D."/>
            <person name="Filipski A."/>
            <person name="Findeiss S."/>
            <person name="Freyhult E."/>
            <person name="Fulton L."/>
            <person name="Fulton R."/>
            <person name="Garcia A.C."/>
            <person name="Gardiner A."/>
            <person name="Garfield D.A."/>
            <person name="Garvin B.E."/>
            <person name="Gibson G."/>
            <person name="Gilbert D."/>
            <person name="Gnerre S."/>
            <person name="Godfrey J."/>
            <person name="Good R."/>
            <person name="Gotea V."/>
            <person name="Gravely B."/>
            <person name="Greenberg A.J."/>
            <person name="Griffiths-Jones S."/>
            <person name="Gross S."/>
            <person name="Guigo R."/>
            <person name="Gustafson E.A."/>
            <person name="Haerty W."/>
            <person name="Hahn M.W."/>
            <person name="Halligan D.L."/>
            <person name="Halpern A.L."/>
            <person name="Halter G.M."/>
            <person name="Han M.V."/>
            <person name="Heger A."/>
            <person name="Hillier L."/>
            <person name="Hinrichs A.S."/>
            <person name="Holmes I."/>
            <person name="Hoskins R.A."/>
            <person name="Hubisz M.J."/>
            <person name="Hultmark D."/>
            <person name="Huntley M.A."/>
            <person name="Jaffe D.B."/>
            <person name="Jagadeeshan S."/>
            <person name="Jeck W.R."/>
            <person name="Johnson J."/>
            <person name="Jones C.D."/>
            <person name="Jordan W.C."/>
            <person name="Karpen G.H."/>
            <person name="Kataoka E."/>
            <person name="Keightley P.D."/>
            <person name="Kheradpour P."/>
            <person name="Kirkness E.F."/>
            <person name="Koerich L.B."/>
            <person name="Kristiansen K."/>
            <person name="Kudrna D."/>
            <person name="Kulathinal R.J."/>
            <person name="Kumar S."/>
            <person name="Kwok R."/>
            <person name="Lander E."/>
            <person name="Langley C.H."/>
            <person name="Lapoint R."/>
            <person name="Lazzaro B.P."/>
            <person name="Lee S.J."/>
            <person name="Levesque L."/>
            <person name="Li R."/>
            <person name="Lin C.F."/>
            <person name="Lin M.F."/>
            <person name="Lindblad-Toh K."/>
            <person name="Llopart A."/>
            <person name="Long M."/>
            <person name="Low L."/>
            <person name="Lozovsky E."/>
            <person name="Lu J."/>
            <person name="Luo M."/>
            <person name="Machado C.A."/>
            <person name="Makalowski W."/>
            <person name="Marzo M."/>
            <person name="Matsuda M."/>
            <person name="Matzkin L."/>
            <person name="McAllister B."/>
            <person name="McBride C.S."/>
            <person name="McKernan B."/>
            <person name="McKernan K."/>
            <person name="Mendez-Lago M."/>
            <person name="Minx P."/>
            <person name="Mollenhauer M.U."/>
            <person name="Montooth K."/>
            <person name="Mount S.M."/>
            <person name="Mu X."/>
            <person name="Myers E."/>
            <person name="Negre B."/>
            <person name="Newfeld S."/>
            <person name="Nielsen R."/>
            <person name="Noor M.A."/>
            <person name="O'Grady P."/>
            <person name="Pachter L."/>
            <person name="Papaceit M."/>
            <person name="Parisi M.J."/>
            <person name="Parisi M."/>
            <person name="Parts L."/>
            <person name="Pedersen J.S."/>
            <person name="Pesole G."/>
            <person name="Phillippy A.M."/>
            <person name="Ponting C.P."/>
            <person name="Pop M."/>
            <person name="Porcelli D."/>
            <person name="Powell J.R."/>
            <person name="Prohaska S."/>
            <person name="Pruitt K."/>
            <person name="Puig M."/>
            <person name="Quesneville H."/>
            <person name="Ram K.R."/>
            <person name="Rand D."/>
            <person name="Rasmussen M.D."/>
            <person name="Reed L.K."/>
            <person name="Reenan R."/>
            <person name="Reily A."/>
            <person name="Remington K.A."/>
            <person name="Rieger T.T."/>
            <person name="Ritchie M.G."/>
            <person name="Robin C."/>
            <person name="Rogers Y.H."/>
            <person name="Rohde C."/>
            <person name="Rozas J."/>
            <person name="Rubenfield M.J."/>
            <person name="Ruiz A."/>
            <person name="Russo S."/>
            <person name="Salzberg S.L."/>
            <person name="Sanchez-Gracia A."/>
            <person name="Saranga D.J."/>
            <person name="Sato H."/>
            <person name="Schaeffer S.W."/>
            <person name="Schatz M.C."/>
            <person name="Schlenke T."/>
            <person name="Schwartz R."/>
            <person name="Segarra C."/>
            <person name="Singh R.S."/>
            <person name="Sirot L."/>
            <person name="Sirota M."/>
            <person name="Sisneros N.B."/>
            <person name="Smith C.D."/>
            <person name="Smith T.F."/>
            <person name="Spieth J."/>
            <person name="Stage D.E."/>
            <person name="Stark A."/>
            <person name="Stephan W."/>
            <person name="Strausberg R.L."/>
            <person name="Strempel S."/>
            <person name="Sturgill D."/>
            <person name="Sutton G."/>
            <person name="Sutton G.G."/>
            <person name="Tao W."/>
            <person name="Teichmann S."/>
            <person name="Tobari Y.N."/>
            <person name="Tomimura Y."/>
            <person name="Tsolas J.M."/>
            <person name="Valente V.L."/>
            <person name="Venter E."/>
            <person name="Venter J.C."/>
            <person name="Vicario S."/>
            <person name="Vieira F.G."/>
            <person name="Vilella A.J."/>
            <person name="Villasante A."/>
            <person name="Walenz B."/>
            <person name="Wang J."/>
            <person name="Wasserman M."/>
            <person name="Watts T."/>
            <person name="Wilson D."/>
            <person name="Wilson R.K."/>
            <person name="Wing R.A."/>
            <person name="Wolfner M.F."/>
            <person name="Wong A."/>
            <person name="Wong G.K."/>
            <person name="Wu C.I."/>
            <person name="Wu G."/>
            <person name="Yamamoto D."/>
            <person name="Yang H.P."/>
            <person name="Yang S.P."/>
            <person name="Yorke J.A."/>
            <person name="Yoshida K."/>
            <person name="Zdobnov E."/>
            <person name="Zhang P."/>
            <person name="Zhang Y."/>
            <person name="Zimin A.V."/>
            <person name="Baldwin J."/>
            <person name="Abdouelleil A."/>
            <person name="Abdulkadir J."/>
            <person name="Abebe A."/>
            <person name="Abera B."/>
            <person name="Abreu J."/>
            <person name="Acer S.C."/>
            <person name="Aftuck L."/>
            <person name="Alexander A."/>
            <person name="An P."/>
            <person name="Anderson E."/>
            <person name="Anderson S."/>
            <person name="Arachi H."/>
            <person name="Azer M."/>
            <person name="Bachantsang P."/>
            <person name="Barry A."/>
            <person name="Bayul T."/>
            <person name="Berlin A."/>
            <person name="Bessette D."/>
            <person name="Bloom T."/>
            <person name="Blye J."/>
            <person name="Boguslavskiy L."/>
            <person name="Bonnet C."/>
            <person name="Boukhgalter B."/>
            <person name="Bourzgui I."/>
            <person name="Brown A."/>
            <person name="Cahill P."/>
            <person name="Channer S."/>
            <person name="Cheshatsang Y."/>
            <person name="Chuda L."/>
            <person name="Citroen M."/>
            <person name="Collymore A."/>
            <person name="Cooke P."/>
            <person name="Costello M."/>
            <person name="D'Aco K."/>
            <person name="Daza R."/>
            <person name="De Haan G."/>
            <person name="DeGray S."/>
            <person name="DeMaso C."/>
            <person name="Dhargay N."/>
            <person name="Dooley K."/>
            <person name="Dooley E."/>
            <person name="Doricent M."/>
            <person name="Dorje P."/>
            <person name="Dorjee K."/>
            <person name="Dupes A."/>
            <person name="Elong R."/>
            <person name="Falk J."/>
            <person name="Farina A."/>
            <person name="Faro S."/>
            <person name="Ferguson D."/>
            <person name="Fisher S."/>
            <person name="Foley C.D."/>
            <person name="Franke A."/>
            <person name="Friedrich D."/>
            <person name="Gadbois L."/>
            <person name="Gearin G."/>
            <person name="Gearin C.R."/>
            <person name="Giannoukos G."/>
            <person name="Goode T."/>
            <person name="Graham J."/>
            <person name="Grandbois E."/>
            <person name="Grewal S."/>
            <person name="Gyaltsen K."/>
            <person name="Hafez N."/>
            <person name="Hagos B."/>
            <person name="Hall J."/>
            <person name="Henson C."/>
            <person name="Hollinger A."/>
            <person name="Honan T."/>
            <person name="Huard M.D."/>
            <person name="Hughes L."/>
            <person name="Hurhula B."/>
            <person name="Husby M.E."/>
            <person name="Kamat A."/>
            <person name="Kanga B."/>
            <person name="Kashin S."/>
            <person name="Khazanovich D."/>
            <person name="Kisner P."/>
            <person name="Lance K."/>
            <person name="Lara M."/>
            <person name="Lee W."/>
            <person name="Lennon N."/>
            <person name="Letendre F."/>
            <person name="LeVine R."/>
            <person name="Lipovsky A."/>
            <person name="Liu X."/>
            <person name="Liu J."/>
            <person name="Liu S."/>
            <person name="Lokyitsang T."/>
            <person name="Lokyitsang Y."/>
            <person name="Lubonja R."/>
            <person name="Lui A."/>
            <person name="MacDonald P."/>
            <person name="Magnisalis V."/>
            <person name="Maru K."/>
            <person name="Matthews C."/>
            <person name="McCusker W."/>
            <person name="McDonough S."/>
            <person name="Mehta T."/>
            <person name="Meldrim J."/>
            <person name="Meneus L."/>
            <person name="Mihai O."/>
            <person name="Mihalev A."/>
            <person name="Mihova T."/>
            <person name="Mittelman R."/>
            <person name="Mlenga V."/>
            <person name="Montmayeur A."/>
            <person name="Mulrain L."/>
            <person name="Navidi A."/>
            <person name="Naylor J."/>
            <person name="Negash T."/>
            <person name="Nguyen T."/>
            <person name="Nguyen N."/>
            <person name="Nicol R."/>
            <person name="Norbu C."/>
            <person name="Norbu N."/>
            <person name="Novod N."/>
            <person name="O'Neill B."/>
            <person name="Osman S."/>
            <person name="Markiewicz E."/>
            <person name="Oyono O.L."/>
            <person name="Patti C."/>
            <person name="Phunkhang P."/>
            <person name="Pierre F."/>
            <person name="Priest M."/>
            <person name="Raghuraman S."/>
            <person name="Rege F."/>
            <person name="Reyes R."/>
            <person name="Rise C."/>
            <person name="Rogov P."/>
            <person name="Ross K."/>
            <person name="Ryan E."/>
            <person name="Settipalli S."/>
            <person name="Shea T."/>
            <person name="Sherpa N."/>
            <person name="Shi L."/>
            <person name="Shih D."/>
            <person name="Sparrow T."/>
            <person name="Spaulding J."/>
            <person name="Stalker J."/>
            <person name="Stange-Thomann N."/>
            <person name="Stavropoulos S."/>
            <person name="Stone C."/>
            <person name="Strader C."/>
            <person name="Tesfaye S."/>
            <person name="Thomson T."/>
            <person name="Thoulutsang Y."/>
            <person name="Thoulutsang D."/>
            <person name="Topham K."/>
            <person name="Topping I."/>
            <person name="Tsamla T."/>
            <person name="Vassiliev H."/>
            <person name="Vo A."/>
            <person name="Wangchuk T."/>
            <person name="Wangdi T."/>
            <person name="Weiand M."/>
            <person name="Wilkinson J."/>
            <person name="Wilson A."/>
            <person name="Yadav S."/>
            <person name="Young G."/>
            <person name="Yu Q."/>
            <person name="Zembek L."/>
            <person name="Zhong D."/>
            <person name="Zimmer A."/>
            <person name="Zwirko Z."/>
            <person name="Jaffe D.B."/>
            <person name="Alvarez P."/>
            <person name="Brockman W."/>
            <person name="Butler J."/>
            <person name="Chin C."/>
            <person name="Gnerre S."/>
            <person name="Grabherr M."/>
            <person name="Kleber M."/>
            <person name="Mauceli E."/>
            <person name="MacCallum I."/>
        </authorList>
    </citation>
    <scope>NUCLEOTIDE SEQUENCE [LARGE SCALE GENOMIC DNA]</scope>
    <source>
        <strain evidence="3">Tucson 15010-1051.87</strain>
    </source>
</reference>
<name>B4M238_DROVI</name>
<dbReference type="AlphaFoldDB" id="B4M238"/>
<dbReference type="InterPro" id="IPR004119">
    <property type="entry name" value="EcKL"/>
</dbReference>
<proteinExistence type="predicted"/>
<accession>B4M238</accession>
<dbReference type="PANTHER" id="PTHR11012">
    <property type="entry name" value="PROTEIN KINASE-LIKE DOMAIN-CONTAINING"/>
    <property type="match status" value="1"/>
</dbReference>
<dbReference type="SUPFAM" id="SSF56112">
    <property type="entry name" value="Protein kinase-like (PK-like)"/>
    <property type="match status" value="1"/>
</dbReference>
<dbReference type="HOGENOM" id="CLU_010718_6_2_1"/>
<dbReference type="STRING" id="7244.B4M238"/>
<dbReference type="PANTHER" id="PTHR11012:SF54">
    <property type="entry name" value="CHK KINASE-LIKE DOMAIN-CONTAINING PROTEIN"/>
    <property type="match status" value="1"/>
</dbReference>
<dbReference type="InterPro" id="IPR015897">
    <property type="entry name" value="CHK_kinase-like"/>
</dbReference>
<dbReference type="Proteomes" id="UP000008792">
    <property type="component" value="Unassembled WGS sequence"/>
</dbReference>
<dbReference type="KEGG" id="dvi:6631433"/>
<keyword evidence="3" id="KW-1185">Reference proteome</keyword>
<dbReference type="GO" id="GO:0016740">
    <property type="term" value="F:transferase activity"/>
    <property type="evidence" value="ECO:0007669"/>
    <property type="project" value="UniProtKB-KW"/>
</dbReference>
<gene>
    <name evidence="2" type="primary">Dvir\GJ18730</name>
    <name evidence="2" type="ORF">Dvir_GJ18730</name>
</gene>
<dbReference type="OMA" id="WNNNFLY"/>
<feature type="domain" description="CHK kinase-like" evidence="1">
    <location>
        <begin position="120"/>
        <end position="318"/>
    </location>
</feature>
<dbReference type="eggNOG" id="ENOG502QQH0">
    <property type="taxonomic scope" value="Eukaryota"/>
</dbReference>
<evidence type="ECO:0000259" key="1">
    <source>
        <dbReference type="SMART" id="SM00587"/>
    </source>
</evidence>
<dbReference type="InParanoid" id="B4M238"/>
<evidence type="ECO:0000313" key="2">
    <source>
        <dbReference type="EMBL" id="EDW65742.1"/>
    </source>
</evidence>
<dbReference type="InterPro" id="IPR011009">
    <property type="entry name" value="Kinase-like_dom_sf"/>
</dbReference>
<protein>
    <recommendedName>
        <fullName evidence="1">CHK kinase-like domain-containing protein</fullName>
    </recommendedName>
</protein>
<dbReference type="Gene3D" id="3.90.1200.10">
    <property type="match status" value="1"/>
</dbReference>
<dbReference type="EMBL" id="CH940651">
    <property type="protein sequence ID" value="EDW65742.1"/>
    <property type="molecule type" value="Genomic_DNA"/>
</dbReference>
<dbReference type="OrthoDB" id="190089at2759"/>
<dbReference type="PhylomeDB" id="B4M238"/>
<evidence type="ECO:0000313" key="3">
    <source>
        <dbReference type="Proteomes" id="UP000008792"/>
    </source>
</evidence>
<organism evidence="2 3">
    <name type="scientific">Drosophila virilis</name>
    <name type="common">Fruit fly</name>
    <dbReference type="NCBI Taxonomy" id="7244"/>
    <lineage>
        <taxon>Eukaryota</taxon>
        <taxon>Metazoa</taxon>
        <taxon>Ecdysozoa</taxon>
        <taxon>Arthropoda</taxon>
        <taxon>Hexapoda</taxon>
        <taxon>Insecta</taxon>
        <taxon>Pterygota</taxon>
        <taxon>Neoptera</taxon>
        <taxon>Endopterygota</taxon>
        <taxon>Diptera</taxon>
        <taxon>Brachycera</taxon>
        <taxon>Muscomorpha</taxon>
        <taxon>Ephydroidea</taxon>
        <taxon>Drosophilidae</taxon>
        <taxon>Drosophila</taxon>
    </lineage>
</organism>
<sequence>MEQQEDLPNASVRKTLEELLGRSDYTLELACAKGNNYLGIVWRIQVEKEQSLVLKLPPQNLLRRKQFFARPCFKRESMAYEKFLPLVRSYQAERQVPEAQRFCHFAQCFASRQDEPNECIVLEDLCRNGYQMHDRFADLTAAHVSLVMCAYAKLHAVSLALKRQQPQKLLPFQKLVDIFEERRTDHVLGAYFEQLKQSALSTLCPQKDAVYVKRLQAFFGRGSYFEMLLELLNGSNCEPFAVVCHGDSWNNNFLYRCQAYTKQPLEVCLIDWQLMRYASPITDLVYFLFSCTTRMFRRQHYQPMIQLYYEELRQQLTRLGEVVEALFPLTAFKQQLKEKGAVGLLLAMMVLPIVTMRGEDAPDLQVISEMAEGGATTSLHGVGFLGVGNEMLYKQRMRDVILDCADYNYI</sequence>
<dbReference type="SMART" id="SM00587">
    <property type="entry name" value="CHK"/>
    <property type="match status" value="1"/>
</dbReference>
<keyword evidence="2" id="KW-0808">Transferase</keyword>